<keyword evidence="5" id="KW-1185">Reference proteome</keyword>
<dbReference type="Pfam" id="PF04909">
    <property type="entry name" value="Amidohydro_2"/>
    <property type="match status" value="1"/>
</dbReference>
<dbReference type="EMBL" id="CP001157">
    <property type="protein sequence ID" value="ACO77157.1"/>
    <property type="molecule type" value="Genomic_DNA"/>
</dbReference>
<evidence type="ECO:0000313" key="4">
    <source>
        <dbReference type="EMBL" id="ACO77157.1"/>
    </source>
</evidence>
<evidence type="ECO:0000259" key="3">
    <source>
        <dbReference type="Pfam" id="PF04909"/>
    </source>
</evidence>
<dbReference type="SUPFAM" id="SSF51556">
    <property type="entry name" value="Metallo-dependent hydrolases"/>
    <property type="match status" value="1"/>
</dbReference>
<dbReference type="GO" id="GO:0016787">
    <property type="term" value="F:hydrolase activity"/>
    <property type="evidence" value="ECO:0007669"/>
    <property type="project" value="UniProtKB-KW"/>
</dbReference>
<name>C1DMX7_AZOVD</name>
<keyword evidence="2" id="KW-0732">Signal</keyword>
<gene>
    <name evidence="4" type="ordered locus">Avin_09180</name>
</gene>
<feature type="domain" description="Amidohydrolase-related" evidence="3">
    <location>
        <begin position="38"/>
        <end position="316"/>
    </location>
</feature>
<dbReference type="InterPro" id="IPR006680">
    <property type="entry name" value="Amidohydro-rel"/>
</dbReference>
<dbReference type="Gene3D" id="3.20.20.140">
    <property type="entry name" value="Metal-dependent hydrolases"/>
    <property type="match status" value="1"/>
</dbReference>
<organism evidence="4 5">
    <name type="scientific">Azotobacter vinelandii (strain DJ / ATCC BAA-1303)</name>
    <dbReference type="NCBI Taxonomy" id="322710"/>
    <lineage>
        <taxon>Bacteria</taxon>
        <taxon>Pseudomonadati</taxon>
        <taxon>Pseudomonadota</taxon>
        <taxon>Gammaproteobacteria</taxon>
        <taxon>Pseudomonadales</taxon>
        <taxon>Pseudomonadaceae</taxon>
        <taxon>Azotobacter</taxon>
    </lineage>
</organism>
<feature type="signal peptide" evidence="2">
    <location>
        <begin position="1"/>
        <end position="22"/>
    </location>
</feature>
<protein>
    <submittedName>
        <fullName evidence="4">Amidohydrolase 2</fullName>
    </submittedName>
</protein>
<proteinExistence type="inferred from homology"/>
<reference evidence="4 5" key="1">
    <citation type="journal article" date="2009" name="J. Bacteriol.">
        <title>Genome sequence of Azotobacter vinelandii, an obligate aerobe specialized to support diverse anaerobic metabolic processes.</title>
        <authorList>
            <person name="Setubal J.C."/>
            <person name="dos Santos P."/>
            <person name="Goldman B.S."/>
            <person name="Ertesvag H."/>
            <person name="Espin G."/>
            <person name="Rubio L.M."/>
            <person name="Valla S."/>
            <person name="Almeida N.F."/>
            <person name="Balasubramanian D."/>
            <person name="Cromes L."/>
            <person name="Curatti L."/>
            <person name="Du Z."/>
            <person name="Godsy E."/>
            <person name="Goodner B."/>
            <person name="Hellner-Burris K."/>
            <person name="Hernandez J.A."/>
            <person name="Houmiel K."/>
            <person name="Imperial J."/>
            <person name="Kennedy C."/>
            <person name="Larson T.J."/>
            <person name="Latreille P."/>
            <person name="Ligon L.S."/>
            <person name="Lu J."/>
            <person name="Maerk M."/>
            <person name="Miller N.M."/>
            <person name="Norton S."/>
            <person name="O'Carroll I.P."/>
            <person name="Paulsen I."/>
            <person name="Raulfs E.C."/>
            <person name="Roemer R."/>
            <person name="Rosser J."/>
            <person name="Segura D."/>
            <person name="Slater S."/>
            <person name="Stricklin S.L."/>
            <person name="Studholme D.J."/>
            <person name="Sun J."/>
            <person name="Viana C.J."/>
            <person name="Wallin E."/>
            <person name="Wang B."/>
            <person name="Wheeler C."/>
            <person name="Zhu H."/>
            <person name="Dean D.R."/>
            <person name="Dixon R."/>
            <person name="Wood D."/>
        </authorList>
    </citation>
    <scope>NUCLEOTIDE SEQUENCE [LARGE SCALE GENOMIC DNA]</scope>
    <source>
        <strain evidence="5">DJ / ATCC BAA-1303</strain>
    </source>
</reference>
<keyword evidence="4" id="KW-0378">Hydrolase</keyword>
<dbReference type="InterPro" id="IPR052350">
    <property type="entry name" value="Metallo-dep_Lactonases"/>
</dbReference>
<dbReference type="HOGENOM" id="CLU_044590_3_0_6"/>
<dbReference type="OrthoDB" id="9787654at2"/>
<sequence>MRRRAFLAGGLIAMSLSKVAGAAEGGVPSARRDGPLLDGHIHLFDATRPEGVPWPAPEDAIHGRALADDYFPLARPLGVVGALVVEASPWRQDNFWLLDVVRGDPRLVGFVGNLEPGEAHFAADLERLAADPLFCGTRYGNLWGRDLGVGLQRPAFVADLGRLAESGRVLESANPDPGLIVALLRLSDRLPELRIVVDHLPNARVPAAVERSYRRDLAELAQRRQVFMKLSEIPCREDDGRADAPVRFDLAYHRARLDGLWELFGEDRIVFGSDWPNSEHLGSLAQTVALSRAYLAGKPEQARRKVFYLNSRRVYRWSPRCPEQP</sequence>
<dbReference type="STRING" id="322710.Avin_09180"/>
<dbReference type="PANTHER" id="PTHR43569">
    <property type="entry name" value="AMIDOHYDROLASE"/>
    <property type="match status" value="1"/>
</dbReference>
<dbReference type="InterPro" id="IPR032466">
    <property type="entry name" value="Metal_Hydrolase"/>
</dbReference>
<evidence type="ECO:0000256" key="1">
    <source>
        <dbReference type="ARBA" id="ARBA00038310"/>
    </source>
</evidence>
<feature type="chain" id="PRO_5002908774" evidence="2">
    <location>
        <begin position="23"/>
        <end position="325"/>
    </location>
</feature>
<dbReference type="eggNOG" id="COG3618">
    <property type="taxonomic scope" value="Bacteria"/>
</dbReference>
<dbReference type="PANTHER" id="PTHR43569:SF2">
    <property type="entry name" value="AMIDOHYDROLASE-RELATED DOMAIN-CONTAINING PROTEIN"/>
    <property type="match status" value="1"/>
</dbReference>
<dbReference type="EnsemblBacteria" id="ACO77157">
    <property type="protein sequence ID" value="ACO77157"/>
    <property type="gene ID" value="Avin_09180"/>
</dbReference>
<dbReference type="AlphaFoldDB" id="C1DMX7"/>
<evidence type="ECO:0000313" key="5">
    <source>
        <dbReference type="Proteomes" id="UP000002424"/>
    </source>
</evidence>
<evidence type="ECO:0000256" key="2">
    <source>
        <dbReference type="SAM" id="SignalP"/>
    </source>
</evidence>
<accession>C1DMX7</accession>
<dbReference type="RefSeq" id="WP_012699582.1">
    <property type="nucleotide sequence ID" value="NC_012560.1"/>
</dbReference>
<comment type="similarity">
    <text evidence="1">Belongs to the metallo-dependent hydrolases superfamily.</text>
</comment>
<dbReference type="GeneID" id="88184287"/>
<dbReference type="Proteomes" id="UP000002424">
    <property type="component" value="Chromosome"/>
</dbReference>
<dbReference type="KEGG" id="avn:Avin_09180"/>